<organism evidence="2 3">
    <name type="scientific">Eschrichtius robustus</name>
    <name type="common">California gray whale</name>
    <name type="synonym">Eschrichtius gibbosus</name>
    <dbReference type="NCBI Taxonomy" id="9764"/>
    <lineage>
        <taxon>Eukaryota</taxon>
        <taxon>Metazoa</taxon>
        <taxon>Chordata</taxon>
        <taxon>Craniata</taxon>
        <taxon>Vertebrata</taxon>
        <taxon>Euteleostomi</taxon>
        <taxon>Mammalia</taxon>
        <taxon>Eutheria</taxon>
        <taxon>Laurasiatheria</taxon>
        <taxon>Artiodactyla</taxon>
        <taxon>Whippomorpha</taxon>
        <taxon>Cetacea</taxon>
        <taxon>Mysticeti</taxon>
        <taxon>Eschrichtiidae</taxon>
        <taxon>Eschrichtius</taxon>
    </lineage>
</organism>
<feature type="compositionally biased region" description="Pro residues" evidence="1">
    <location>
        <begin position="1"/>
        <end position="10"/>
    </location>
</feature>
<feature type="compositionally biased region" description="Pro residues" evidence="1">
    <location>
        <begin position="21"/>
        <end position="30"/>
    </location>
</feature>
<dbReference type="AlphaFoldDB" id="A0AB34H1P7"/>
<comment type="caution">
    <text evidence="2">The sequence shown here is derived from an EMBL/GenBank/DDBJ whole genome shotgun (WGS) entry which is preliminary data.</text>
</comment>
<dbReference type="EMBL" id="JAIQCJ010002014">
    <property type="protein sequence ID" value="KAJ8785564.1"/>
    <property type="molecule type" value="Genomic_DNA"/>
</dbReference>
<feature type="region of interest" description="Disordered" evidence="1">
    <location>
        <begin position="91"/>
        <end position="140"/>
    </location>
</feature>
<name>A0AB34H1P7_ESCRO</name>
<sequence length="151" mass="15395">MSPASSPPCHGPRSKDSLPTWPGPPHPPLLPRLTTVPLNVPGPIAATRVPASSWATISAFLDQLHAVAAEPVGENLSWGLRAPRATLKPQISSPALPGYMHQNPGQPGAASGAQGPKMTEDTPPPRIKGPRSKPGANSLLLGLSLGGGVGV</sequence>
<evidence type="ECO:0000313" key="3">
    <source>
        <dbReference type="Proteomes" id="UP001159641"/>
    </source>
</evidence>
<reference evidence="2 3" key="1">
    <citation type="submission" date="2022-11" db="EMBL/GenBank/DDBJ databases">
        <title>Whole genome sequence of Eschrichtius robustus ER-17-0199.</title>
        <authorList>
            <person name="Bruniche-Olsen A."/>
            <person name="Black A.N."/>
            <person name="Fields C.J."/>
            <person name="Walden K."/>
            <person name="Dewoody J.A."/>
        </authorList>
    </citation>
    <scope>NUCLEOTIDE SEQUENCE [LARGE SCALE GENOMIC DNA]</scope>
    <source>
        <strain evidence="2">ER-17-0199</strain>
        <tissue evidence="2">Blubber</tissue>
    </source>
</reference>
<keyword evidence="3" id="KW-1185">Reference proteome</keyword>
<evidence type="ECO:0000256" key="1">
    <source>
        <dbReference type="SAM" id="MobiDB-lite"/>
    </source>
</evidence>
<evidence type="ECO:0000313" key="2">
    <source>
        <dbReference type="EMBL" id="KAJ8785564.1"/>
    </source>
</evidence>
<protein>
    <submittedName>
        <fullName evidence="2">Uncharacterized protein</fullName>
    </submittedName>
</protein>
<feature type="region of interest" description="Disordered" evidence="1">
    <location>
        <begin position="1"/>
        <end position="34"/>
    </location>
</feature>
<feature type="compositionally biased region" description="Low complexity" evidence="1">
    <location>
        <begin position="102"/>
        <end position="116"/>
    </location>
</feature>
<proteinExistence type="predicted"/>
<gene>
    <name evidence="2" type="ORF">J1605_007161</name>
</gene>
<accession>A0AB34H1P7</accession>
<dbReference type="Proteomes" id="UP001159641">
    <property type="component" value="Unassembled WGS sequence"/>
</dbReference>